<feature type="domain" description="Multidrug resistance protein MdtA-like beta-barrel" evidence="6">
    <location>
        <begin position="247"/>
        <end position="304"/>
    </location>
</feature>
<evidence type="ECO:0000256" key="1">
    <source>
        <dbReference type="ARBA" id="ARBA00004519"/>
    </source>
</evidence>
<feature type="domain" description="Multidrug resistance protein MdtA-like barrel-sandwich hybrid" evidence="5">
    <location>
        <begin position="77"/>
        <end position="218"/>
    </location>
</feature>
<dbReference type="Gene3D" id="2.40.50.100">
    <property type="match status" value="1"/>
</dbReference>
<name>A0ABW2A6W8_9GAMM</name>
<dbReference type="Pfam" id="PF25967">
    <property type="entry name" value="RND-MFP_C"/>
    <property type="match status" value="1"/>
</dbReference>
<reference evidence="9" key="1">
    <citation type="journal article" date="2019" name="Int. J. Syst. Evol. Microbiol.">
        <title>The Global Catalogue of Microorganisms (GCM) 10K type strain sequencing project: providing services to taxonomists for standard genome sequencing and annotation.</title>
        <authorList>
            <consortium name="The Broad Institute Genomics Platform"/>
            <consortium name="The Broad Institute Genome Sequencing Center for Infectious Disease"/>
            <person name="Wu L."/>
            <person name="Ma J."/>
        </authorList>
    </citation>
    <scope>NUCLEOTIDE SEQUENCE [LARGE SCALE GENOMIC DNA]</scope>
    <source>
        <strain evidence="9">NBRC 111756</strain>
    </source>
</reference>
<comment type="subcellular location">
    <subcellularLocation>
        <location evidence="1">Cell inner membrane</location>
        <topology evidence="1">Lipid-anchor</topology>
    </subcellularLocation>
</comment>
<dbReference type="InterPro" id="IPR058627">
    <property type="entry name" value="MdtA-like_C"/>
</dbReference>
<evidence type="ECO:0000259" key="6">
    <source>
        <dbReference type="Pfam" id="PF25944"/>
    </source>
</evidence>
<dbReference type="InterPro" id="IPR058626">
    <property type="entry name" value="MdtA-like_b-barrel"/>
</dbReference>
<evidence type="ECO:0000259" key="4">
    <source>
        <dbReference type="Pfam" id="PF25876"/>
    </source>
</evidence>
<dbReference type="RefSeq" id="WP_379911526.1">
    <property type="nucleotide sequence ID" value="NZ_JBHSWE010000001.1"/>
</dbReference>
<protein>
    <submittedName>
        <fullName evidence="8">Efflux RND transporter periplasmic adaptor subunit</fullName>
    </submittedName>
</protein>
<dbReference type="Pfam" id="PF25876">
    <property type="entry name" value="HH_MFP_RND"/>
    <property type="match status" value="1"/>
</dbReference>
<dbReference type="InterPro" id="IPR058624">
    <property type="entry name" value="MdtA-like_HH"/>
</dbReference>
<keyword evidence="9" id="KW-1185">Reference proteome</keyword>
<dbReference type="InterPro" id="IPR006143">
    <property type="entry name" value="RND_pump_MFP"/>
</dbReference>
<comment type="similarity">
    <text evidence="2">Belongs to the membrane fusion protein (MFP) (TC 8.A.1) family.</text>
</comment>
<dbReference type="Gene3D" id="1.10.287.470">
    <property type="entry name" value="Helix hairpin bin"/>
    <property type="match status" value="1"/>
</dbReference>
<sequence length="400" mass="42828">MNANANRNRSGVILTGLAVGLVMLGGAAALRYGNAVQAGAGSPAAQMQAPSVDVEILLPEPVQLWRTFSGRLEAVERVEVRPRVSGAIVEVLHGEGGRVKAGDPLYVIDPRPFEVAVASARAEVESARSRLEFARVELARVKGLENKRVVSRSHVDSVRNDYRVAEADLSAAQAALESAKLELDYAHIEAPVGGRISRAEVTRGNLVEAGANAPVLTTIVADDRLYAEFELDEQTYLDLARRGADTPIPVRLQLDGDIGTGVDGRLHAFDNEIDSRTGTIRARALVDNADGVLVPGMFVRVSVAAPGTEAALLIPERAVGTNQSRKFVYVVNADDRVTYREVELGAVVEGRRLVLSGLDAGDRVMVNSLQRVRPDMQVTPVDVNAVDAVAKAGKRDLVRL</sequence>
<proteinExistence type="inferred from homology"/>
<evidence type="ECO:0000313" key="8">
    <source>
        <dbReference type="EMBL" id="MFC6673135.1"/>
    </source>
</evidence>
<dbReference type="Gene3D" id="2.40.30.170">
    <property type="match status" value="1"/>
</dbReference>
<dbReference type="PANTHER" id="PTHR30158:SF10">
    <property type="entry name" value="CATION EFFLUX PUMP"/>
    <property type="match status" value="1"/>
</dbReference>
<evidence type="ECO:0000313" key="9">
    <source>
        <dbReference type="Proteomes" id="UP001596422"/>
    </source>
</evidence>
<evidence type="ECO:0000259" key="5">
    <source>
        <dbReference type="Pfam" id="PF25917"/>
    </source>
</evidence>
<feature type="domain" description="Multidrug resistance protein MdtA-like C-terminal permuted SH3" evidence="7">
    <location>
        <begin position="311"/>
        <end position="371"/>
    </location>
</feature>
<evidence type="ECO:0000256" key="3">
    <source>
        <dbReference type="SAM" id="Coils"/>
    </source>
</evidence>
<gene>
    <name evidence="8" type="ORF">ACFQDL_25895</name>
</gene>
<comment type="caution">
    <text evidence="8">The sequence shown here is derived from an EMBL/GenBank/DDBJ whole genome shotgun (WGS) entry which is preliminary data.</text>
</comment>
<feature type="domain" description="Multidrug resistance protein MdtA-like alpha-helical hairpin" evidence="4">
    <location>
        <begin position="117"/>
        <end position="186"/>
    </location>
</feature>
<dbReference type="InterPro" id="IPR058625">
    <property type="entry name" value="MdtA-like_BSH"/>
</dbReference>
<dbReference type="Gene3D" id="2.40.420.20">
    <property type="match status" value="1"/>
</dbReference>
<evidence type="ECO:0000256" key="2">
    <source>
        <dbReference type="ARBA" id="ARBA00009477"/>
    </source>
</evidence>
<dbReference type="PANTHER" id="PTHR30158">
    <property type="entry name" value="ACRA/E-RELATED COMPONENT OF DRUG EFFLUX TRANSPORTER"/>
    <property type="match status" value="1"/>
</dbReference>
<feature type="coiled-coil region" evidence="3">
    <location>
        <begin position="117"/>
        <end position="182"/>
    </location>
</feature>
<dbReference type="Proteomes" id="UP001596422">
    <property type="component" value="Unassembled WGS sequence"/>
</dbReference>
<accession>A0ABW2A6W8</accession>
<dbReference type="NCBIfam" id="TIGR01730">
    <property type="entry name" value="RND_mfp"/>
    <property type="match status" value="1"/>
</dbReference>
<dbReference type="EMBL" id="JBHSWE010000001">
    <property type="protein sequence ID" value="MFC6673135.1"/>
    <property type="molecule type" value="Genomic_DNA"/>
</dbReference>
<dbReference type="SUPFAM" id="SSF111369">
    <property type="entry name" value="HlyD-like secretion proteins"/>
    <property type="match status" value="1"/>
</dbReference>
<keyword evidence="3" id="KW-0175">Coiled coil</keyword>
<organism evidence="8 9">
    <name type="scientific">Marinobacterium aestuariivivens</name>
    <dbReference type="NCBI Taxonomy" id="1698799"/>
    <lineage>
        <taxon>Bacteria</taxon>
        <taxon>Pseudomonadati</taxon>
        <taxon>Pseudomonadota</taxon>
        <taxon>Gammaproteobacteria</taxon>
        <taxon>Oceanospirillales</taxon>
        <taxon>Oceanospirillaceae</taxon>
        <taxon>Marinobacterium</taxon>
    </lineage>
</organism>
<dbReference type="Pfam" id="PF25917">
    <property type="entry name" value="BSH_RND"/>
    <property type="match status" value="1"/>
</dbReference>
<dbReference type="Pfam" id="PF25944">
    <property type="entry name" value="Beta-barrel_RND"/>
    <property type="match status" value="1"/>
</dbReference>
<evidence type="ECO:0000259" key="7">
    <source>
        <dbReference type="Pfam" id="PF25967"/>
    </source>
</evidence>